<organism evidence="1 2">
    <name type="scientific">Amphibalanus amphitrite</name>
    <name type="common">Striped barnacle</name>
    <name type="synonym">Balanus amphitrite</name>
    <dbReference type="NCBI Taxonomy" id="1232801"/>
    <lineage>
        <taxon>Eukaryota</taxon>
        <taxon>Metazoa</taxon>
        <taxon>Ecdysozoa</taxon>
        <taxon>Arthropoda</taxon>
        <taxon>Crustacea</taxon>
        <taxon>Multicrustacea</taxon>
        <taxon>Cirripedia</taxon>
        <taxon>Thoracica</taxon>
        <taxon>Thoracicalcarea</taxon>
        <taxon>Balanomorpha</taxon>
        <taxon>Balanoidea</taxon>
        <taxon>Balanidae</taxon>
        <taxon>Amphibalaninae</taxon>
        <taxon>Amphibalanus</taxon>
    </lineage>
</organism>
<name>A0A6A4WUU9_AMPAM</name>
<accession>A0A6A4WUU9</accession>
<protein>
    <submittedName>
        <fullName evidence="1">Uncharacterized protein</fullName>
    </submittedName>
</protein>
<evidence type="ECO:0000313" key="2">
    <source>
        <dbReference type="Proteomes" id="UP000440578"/>
    </source>
</evidence>
<dbReference type="AlphaFoldDB" id="A0A6A4WUU9"/>
<proteinExistence type="predicted"/>
<comment type="caution">
    <text evidence="1">The sequence shown here is derived from an EMBL/GenBank/DDBJ whole genome shotgun (WGS) entry which is preliminary data.</text>
</comment>
<dbReference type="EMBL" id="VIIS01000378">
    <property type="protein sequence ID" value="KAF0309763.1"/>
    <property type="molecule type" value="Genomic_DNA"/>
</dbReference>
<evidence type="ECO:0000313" key="1">
    <source>
        <dbReference type="EMBL" id="KAF0309763.1"/>
    </source>
</evidence>
<reference evidence="1 2" key="1">
    <citation type="submission" date="2019-07" db="EMBL/GenBank/DDBJ databases">
        <title>Draft genome assembly of a fouling barnacle, Amphibalanus amphitrite (Darwin, 1854): The first reference genome for Thecostraca.</title>
        <authorList>
            <person name="Kim W."/>
        </authorList>
    </citation>
    <scope>NUCLEOTIDE SEQUENCE [LARGE SCALE GENOMIC DNA]</scope>
    <source>
        <strain evidence="1">SNU_AA5</strain>
        <tissue evidence="1">Soma without cirri and trophi</tissue>
    </source>
</reference>
<dbReference type="Proteomes" id="UP000440578">
    <property type="component" value="Unassembled WGS sequence"/>
</dbReference>
<gene>
    <name evidence="1" type="ORF">FJT64_019171</name>
</gene>
<keyword evidence="2" id="KW-1185">Reference proteome</keyword>
<sequence length="66" mass="6967">MANILDGIRCADENMHQDQLYVGRRAGTSMCVRQETGAESGQQPAAVKAATRAVYVVNGASPVSTN</sequence>